<dbReference type="InterPro" id="IPR046341">
    <property type="entry name" value="SET_dom_sf"/>
</dbReference>
<dbReference type="PANTHER" id="PTHR43628">
    <property type="entry name" value="ACTIVATOR OF C KINASE PROTEIN 1-RELATED"/>
    <property type="match status" value="1"/>
</dbReference>
<keyword evidence="1" id="KW-0479">Metal-binding</keyword>
<dbReference type="GO" id="GO:0008270">
    <property type="term" value="F:zinc ion binding"/>
    <property type="evidence" value="ECO:0007669"/>
    <property type="project" value="UniProtKB-KW"/>
</dbReference>
<dbReference type="Pfam" id="PF08238">
    <property type="entry name" value="Sel1"/>
    <property type="match status" value="3"/>
</dbReference>
<dbReference type="Proteomes" id="UP000887574">
    <property type="component" value="Unplaced"/>
</dbReference>
<protein>
    <submittedName>
        <fullName evidence="7">MYND-type domain-containing protein</fullName>
    </submittedName>
</protein>
<dbReference type="Pfam" id="PF01753">
    <property type="entry name" value="zf-MYND"/>
    <property type="match status" value="1"/>
</dbReference>
<dbReference type="SUPFAM" id="SSF144232">
    <property type="entry name" value="HIT/MYND zinc finger-like"/>
    <property type="match status" value="1"/>
</dbReference>
<dbReference type="InterPro" id="IPR011990">
    <property type="entry name" value="TPR-like_helical_dom_sf"/>
</dbReference>
<keyword evidence="2 4" id="KW-0863">Zinc-finger</keyword>
<keyword evidence="3" id="KW-0862">Zinc</keyword>
<dbReference type="WBParaSite" id="jg22308">
    <property type="protein sequence ID" value="jg22308"/>
    <property type="gene ID" value="jg22308"/>
</dbReference>
<evidence type="ECO:0000256" key="1">
    <source>
        <dbReference type="ARBA" id="ARBA00022723"/>
    </source>
</evidence>
<feature type="domain" description="MYND-type" evidence="5">
    <location>
        <begin position="543"/>
        <end position="582"/>
    </location>
</feature>
<evidence type="ECO:0000256" key="4">
    <source>
        <dbReference type="PROSITE-ProRule" id="PRU00134"/>
    </source>
</evidence>
<dbReference type="AlphaFoldDB" id="A0A915DS64"/>
<dbReference type="Gene3D" id="2.170.270.10">
    <property type="entry name" value="SET domain"/>
    <property type="match status" value="1"/>
</dbReference>
<accession>A0A915DS64</accession>
<dbReference type="Gene3D" id="6.10.140.2220">
    <property type="match status" value="1"/>
</dbReference>
<evidence type="ECO:0000259" key="5">
    <source>
        <dbReference type="PROSITE" id="PS50865"/>
    </source>
</evidence>
<dbReference type="PANTHER" id="PTHR43628:SF1">
    <property type="entry name" value="CHITIN SYNTHASE REGULATORY FACTOR 2-RELATED"/>
    <property type="match status" value="1"/>
</dbReference>
<dbReference type="SUPFAM" id="SSF81901">
    <property type="entry name" value="HCP-like"/>
    <property type="match status" value="1"/>
</dbReference>
<evidence type="ECO:0000313" key="6">
    <source>
        <dbReference type="Proteomes" id="UP000887574"/>
    </source>
</evidence>
<dbReference type="InterPro" id="IPR002893">
    <property type="entry name" value="Znf_MYND"/>
</dbReference>
<dbReference type="PROSITE" id="PS01360">
    <property type="entry name" value="ZF_MYND_1"/>
    <property type="match status" value="1"/>
</dbReference>
<evidence type="ECO:0000256" key="3">
    <source>
        <dbReference type="ARBA" id="ARBA00022833"/>
    </source>
</evidence>
<dbReference type="PROSITE" id="PS50865">
    <property type="entry name" value="ZF_MYND_2"/>
    <property type="match status" value="1"/>
</dbReference>
<proteinExistence type="predicted"/>
<dbReference type="SMART" id="SM00671">
    <property type="entry name" value="SEL1"/>
    <property type="match status" value="3"/>
</dbReference>
<reference evidence="7" key="1">
    <citation type="submission" date="2022-11" db="UniProtKB">
        <authorList>
            <consortium name="WormBaseParasite"/>
        </authorList>
    </citation>
    <scope>IDENTIFICATION</scope>
</reference>
<organism evidence="6 7">
    <name type="scientific">Ditylenchus dipsaci</name>
    <dbReference type="NCBI Taxonomy" id="166011"/>
    <lineage>
        <taxon>Eukaryota</taxon>
        <taxon>Metazoa</taxon>
        <taxon>Ecdysozoa</taxon>
        <taxon>Nematoda</taxon>
        <taxon>Chromadorea</taxon>
        <taxon>Rhabditida</taxon>
        <taxon>Tylenchina</taxon>
        <taxon>Tylenchomorpha</taxon>
        <taxon>Sphaerularioidea</taxon>
        <taxon>Anguinidae</taxon>
        <taxon>Anguininae</taxon>
        <taxon>Ditylenchus</taxon>
    </lineage>
</organism>
<dbReference type="InterPro" id="IPR006597">
    <property type="entry name" value="Sel1-like"/>
</dbReference>
<evidence type="ECO:0000313" key="7">
    <source>
        <dbReference type="WBParaSite" id="jg22308"/>
    </source>
</evidence>
<dbReference type="Gene3D" id="1.25.40.10">
    <property type="entry name" value="Tetratricopeptide repeat domain"/>
    <property type="match status" value="2"/>
</dbReference>
<name>A0A915DS64_9BILA</name>
<sequence length="592" mass="66777">MVHGHYHRDGTHGVKQDYAKAATYYTKAATGGNPEGMYNLALLYARGRGVERDSKISLMWLNKAAEMPTNTMFWQTRGRNHFQMGAQRNDVKAMLNLADCYLCAHGTGSIIPLEKDTQQSMVWLQRAASLGNLEAANKLEKLKQSRVESLLPLIPPKADLLNCRDNFGVVSERAKQGSVTAAHVLQIWEHMQSAMTAFKNNEHAELVAELSAAIHLDQQNVEIPELFHGAINERMKKHADELEVNTCYVHVNTRGNRKGRLGSVLEKFPMDPFFLEMAIMNETLNGDTEKALELVEKGLKLHKTLADNFYYLKGTIYARIDEPSKKDRAEMNKSFDDFLAVAATDHPKVPCAYYRKALYHLGNKNTPQFAACYEADAKKSSSSQLCFSDPHRRLLLVKSRQLFAYIEDQKNQNTPVTSATPILSAQPPSLVSLKPITLRDIDATKDHVYDGYVLQLKVINWPHTINAVFLQVSDETDFVQKMAIYNWPNTTNKQELMKTFPPNRTLCLINPHMRIALDGESILHVQSPAYIVLGTAPLFDQSCHCCGAQGQTMKCSSCKLARYCSKQCQKHDWTEFGHKLVCQSLKKYSGIF</sequence>
<evidence type="ECO:0000256" key="2">
    <source>
        <dbReference type="ARBA" id="ARBA00022771"/>
    </source>
</evidence>
<keyword evidence="6" id="KW-1185">Reference proteome</keyword>
<dbReference type="InterPro" id="IPR052945">
    <property type="entry name" value="Mitotic_Regulator"/>
</dbReference>